<dbReference type="STRING" id="86416.Clopa_3208"/>
<evidence type="ECO:0000313" key="3">
    <source>
        <dbReference type="Proteomes" id="UP000013523"/>
    </source>
</evidence>
<keyword evidence="1" id="KW-1133">Transmembrane helix</keyword>
<evidence type="ECO:0000256" key="1">
    <source>
        <dbReference type="SAM" id="Phobius"/>
    </source>
</evidence>
<organism evidence="2 3">
    <name type="scientific">Clostridium pasteurianum BC1</name>
    <dbReference type="NCBI Taxonomy" id="86416"/>
    <lineage>
        <taxon>Bacteria</taxon>
        <taxon>Bacillati</taxon>
        <taxon>Bacillota</taxon>
        <taxon>Clostridia</taxon>
        <taxon>Eubacteriales</taxon>
        <taxon>Clostridiaceae</taxon>
        <taxon>Clostridium</taxon>
    </lineage>
</organism>
<sequence length="126" mass="14006">MLSQTVINEIIIPIIGAGVVTVLEIGRRQLKNFLDAHKELIEKQKEALEKTIGTEQYNKDVAVVKNTVKAVEQLGKEFNWEGAIKHSKVLELIKGKTGLSDDEIFNIIKGAVLEVNSLKNNSIVQK</sequence>
<feature type="transmembrane region" description="Helical" evidence="1">
    <location>
        <begin position="6"/>
        <end position="25"/>
    </location>
</feature>
<dbReference type="EMBL" id="CP003261">
    <property type="protein sequence ID" value="AGK98019.1"/>
    <property type="molecule type" value="Genomic_DNA"/>
</dbReference>
<keyword evidence="1" id="KW-0472">Membrane</keyword>
<dbReference type="eggNOG" id="ENOG5032KXW">
    <property type="taxonomic scope" value="Bacteria"/>
</dbReference>
<dbReference type="RefSeq" id="WP_015616306.1">
    <property type="nucleotide sequence ID" value="NC_021182.1"/>
</dbReference>
<proteinExistence type="predicted"/>
<evidence type="ECO:0008006" key="4">
    <source>
        <dbReference type="Google" id="ProtNLM"/>
    </source>
</evidence>
<dbReference type="PATRIC" id="fig|86416.3.peg.3197"/>
<keyword evidence="3" id="KW-1185">Reference proteome</keyword>
<evidence type="ECO:0000313" key="2">
    <source>
        <dbReference type="EMBL" id="AGK98019.1"/>
    </source>
</evidence>
<dbReference type="HOGENOM" id="CLU_1892512_0_0_9"/>
<name>R4KBY3_CLOPA</name>
<dbReference type="Proteomes" id="UP000013523">
    <property type="component" value="Chromosome"/>
</dbReference>
<protein>
    <recommendedName>
        <fullName evidence="4">Phage holin, LL-H family</fullName>
    </recommendedName>
</protein>
<accession>R4KBY3</accession>
<dbReference type="KEGG" id="cpas:Clopa_3208"/>
<dbReference type="OrthoDB" id="1910292at2"/>
<keyword evidence="1" id="KW-0812">Transmembrane</keyword>
<gene>
    <name evidence="2" type="ORF">Clopa_3208</name>
</gene>
<reference evidence="2 3" key="1">
    <citation type="submission" date="2012-01" db="EMBL/GenBank/DDBJ databases">
        <title>Complete sequence of chromosome of Clostridium pasteurianum BC1.</title>
        <authorList>
            <consortium name="US DOE Joint Genome Institute"/>
            <person name="Lucas S."/>
            <person name="Han J."/>
            <person name="Lapidus A."/>
            <person name="Cheng J.-F."/>
            <person name="Goodwin L."/>
            <person name="Pitluck S."/>
            <person name="Peters L."/>
            <person name="Mikhailova N."/>
            <person name="Teshima H."/>
            <person name="Detter J.C."/>
            <person name="Han C."/>
            <person name="Tapia R."/>
            <person name="Land M."/>
            <person name="Hauser L."/>
            <person name="Kyrpides N."/>
            <person name="Ivanova N."/>
            <person name="Pagani I."/>
            <person name="Dunn J."/>
            <person name="Taghavi S."/>
            <person name="Francis A."/>
            <person name="van der Lelie D."/>
            <person name="Woyke T."/>
        </authorList>
    </citation>
    <scope>NUCLEOTIDE SEQUENCE [LARGE SCALE GENOMIC DNA]</scope>
    <source>
        <strain evidence="2 3">BC1</strain>
    </source>
</reference>
<dbReference type="AlphaFoldDB" id="R4KBY3"/>